<reference evidence="7" key="2">
    <citation type="submission" date="2021-04" db="EMBL/GenBank/DDBJ databases">
        <authorList>
            <person name="Gilroy R."/>
        </authorList>
    </citation>
    <scope>NUCLEOTIDE SEQUENCE</scope>
    <source>
        <strain evidence="7">CHK192-9172</strain>
    </source>
</reference>
<dbReference type="Pfam" id="PF04542">
    <property type="entry name" value="Sigma70_r2"/>
    <property type="match status" value="1"/>
</dbReference>
<dbReference type="GO" id="GO:0016987">
    <property type="term" value="F:sigma factor activity"/>
    <property type="evidence" value="ECO:0007669"/>
    <property type="project" value="UniProtKB-KW"/>
</dbReference>
<sequence>MGGQDVEKHEIERIISLYSDSVLKTAFSYVKNTCDAQDIAQDVFVSLIYRKKPFMSEEHIKAWLLRVTINKSKNFLKSSWHTKRSKMPEFLPCLDEEENFLLSEIMKLDAKYRIPLHLFYYEGYSIKEIAEILKKKPSTVGSYLDRGRKKLKDILGGDACE</sequence>
<reference evidence="7" key="1">
    <citation type="journal article" date="2021" name="PeerJ">
        <title>Extensive microbial diversity within the chicken gut microbiome revealed by metagenomics and culture.</title>
        <authorList>
            <person name="Gilroy R."/>
            <person name="Ravi A."/>
            <person name="Getino M."/>
            <person name="Pursley I."/>
            <person name="Horton D.L."/>
            <person name="Alikhan N.F."/>
            <person name="Baker D."/>
            <person name="Gharbi K."/>
            <person name="Hall N."/>
            <person name="Watson M."/>
            <person name="Adriaenssens E.M."/>
            <person name="Foster-Nyarko E."/>
            <person name="Jarju S."/>
            <person name="Secka A."/>
            <person name="Antonio M."/>
            <person name="Oren A."/>
            <person name="Chaudhuri R.R."/>
            <person name="La Ragione R."/>
            <person name="Hildebrand F."/>
            <person name="Pallen M.J."/>
        </authorList>
    </citation>
    <scope>NUCLEOTIDE SEQUENCE</scope>
    <source>
        <strain evidence="7">CHK192-9172</strain>
    </source>
</reference>
<dbReference type="EMBL" id="DXCH01000287">
    <property type="protein sequence ID" value="HIZ08395.1"/>
    <property type="molecule type" value="Genomic_DNA"/>
</dbReference>
<dbReference type="Proteomes" id="UP000824024">
    <property type="component" value="Unassembled WGS sequence"/>
</dbReference>
<dbReference type="SUPFAM" id="SSF88946">
    <property type="entry name" value="Sigma2 domain of RNA polymerase sigma factors"/>
    <property type="match status" value="1"/>
</dbReference>
<evidence type="ECO:0000259" key="6">
    <source>
        <dbReference type="Pfam" id="PF08281"/>
    </source>
</evidence>
<evidence type="ECO:0000259" key="5">
    <source>
        <dbReference type="Pfam" id="PF04542"/>
    </source>
</evidence>
<dbReference type="CDD" id="cd06171">
    <property type="entry name" value="Sigma70_r4"/>
    <property type="match status" value="1"/>
</dbReference>
<comment type="caution">
    <text evidence="7">The sequence shown here is derived from an EMBL/GenBank/DDBJ whole genome shotgun (WGS) entry which is preliminary data.</text>
</comment>
<evidence type="ECO:0000256" key="1">
    <source>
        <dbReference type="ARBA" id="ARBA00010641"/>
    </source>
</evidence>
<dbReference type="NCBIfam" id="TIGR02937">
    <property type="entry name" value="sigma70-ECF"/>
    <property type="match status" value="1"/>
</dbReference>
<organism evidence="7 8">
    <name type="scientific">Candidatus Eubacterium avistercoris</name>
    <dbReference type="NCBI Taxonomy" id="2838567"/>
    <lineage>
        <taxon>Bacteria</taxon>
        <taxon>Bacillati</taxon>
        <taxon>Bacillota</taxon>
        <taxon>Clostridia</taxon>
        <taxon>Eubacteriales</taxon>
        <taxon>Eubacteriaceae</taxon>
        <taxon>Eubacterium</taxon>
    </lineage>
</organism>
<dbReference type="GO" id="GO:0006352">
    <property type="term" value="P:DNA-templated transcription initiation"/>
    <property type="evidence" value="ECO:0007669"/>
    <property type="project" value="InterPro"/>
</dbReference>
<dbReference type="InterPro" id="IPR014284">
    <property type="entry name" value="RNA_pol_sigma-70_dom"/>
</dbReference>
<gene>
    <name evidence="7" type="ORF">IAA08_10745</name>
</gene>
<dbReference type="Gene3D" id="1.10.10.10">
    <property type="entry name" value="Winged helix-like DNA-binding domain superfamily/Winged helix DNA-binding domain"/>
    <property type="match status" value="1"/>
</dbReference>
<dbReference type="Pfam" id="PF08281">
    <property type="entry name" value="Sigma70_r4_2"/>
    <property type="match status" value="1"/>
</dbReference>
<evidence type="ECO:0000256" key="4">
    <source>
        <dbReference type="ARBA" id="ARBA00023163"/>
    </source>
</evidence>
<evidence type="ECO:0000313" key="7">
    <source>
        <dbReference type="EMBL" id="HIZ08395.1"/>
    </source>
</evidence>
<evidence type="ECO:0000256" key="3">
    <source>
        <dbReference type="ARBA" id="ARBA00023082"/>
    </source>
</evidence>
<dbReference type="PANTHER" id="PTHR43133:SF60">
    <property type="entry name" value="RNA POLYMERASE SIGMA FACTOR SIGV"/>
    <property type="match status" value="1"/>
</dbReference>
<protein>
    <submittedName>
        <fullName evidence="7">Sigma-70 family RNA polymerase sigma factor</fullName>
    </submittedName>
</protein>
<keyword evidence="3" id="KW-0731">Sigma factor</keyword>
<keyword evidence="4" id="KW-0804">Transcription</keyword>
<dbReference type="InterPro" id="IPR039425">
    <property type="entry name" value="RNA_pol_sigma-70-like"/>
</dbReference>
<dbReference type="PANTHER" id="PTHR43133">
    <property type="entry name" value="RNA POLYMERASE ECF-TYPE SIGMA FACTO"/>
    <property type="match status" value="1"/>
</dbReference>
<keyword evidence="2" id="KW-0805">Transcription regulation</keyword>
<dbReference type="InterPro" id="IPR013249">
    <property type="entry name" value="RNA_pol_sigma70_r4_t2"/>
</dbReference>
<dbReference type="InterPro" id="IPR013325">
    <property type="entry name" value="RNA_pol_sigma_r2"/>
</dbReference>
<dbReference type="GO" id="GO:0003677">
    <property type="term" value="F:DNA binding"/>
    <property type="evidence" value="ECO:0007669"/>
    <property type="project" value="InterPro"/>
</dbReference>
<dbReference type="InterPro" id="IPR036388">
    <property type="entry name" value="WH-like_DNA-bd_sf"/>
</dbReference>
<feature type="domain" description="RNA polymerase sigma factor 70 region 4 type 2" evidence="6">
    <location>
        <begin position="103"/>
        <end position="151"/>
    </location>
</feature>
<dbReference type="AlphaFoldDB" id="A0A9D2IGP1"/>
<name>A0A9D2IGP1_9FIRM</name>
<evidence type="ECO:0000256" key="2">
    <source>
        <dbReference type="ARBA" id="ARBA00023015"/>
    </source>
</evidence>
<accession>A0A9D2IGP1</accession>
<proteinExistence type="inferred from homology"/>
<feature type="domain" description="RNA polymerase sigma-70 region 2" evidence="5">
    <location>
        <begin position="15"/>
        <end position="80"/>
    </location>
</feature>
<evidence type="ECO:0000313" key="8">
    <source>
        <dbReference type="Proteomes" id="UP000824024"/>
    </source>
</evidence>
<dbReference type="Gene3D" id="1.10.1740.10">
    <property type="match status" value="1"/>
</dbReference>
<dbReference type="InterPro" id="IPR007627">
    <property type="entry name" value="RNA_pol_sigma70_r2"/>
</dbReference>
<comment type="similarity">
    <text evidence="1">Belongs to the sigma-70 factor family. ECF subfamily.</text>
</comment>
<dbReference type="InterPro" id="IPR013324">
    <property type="entry name" value="RNA_pol_sigma_r3/r4-like"/>
</dbReference>
<dbReference type="SUPFAM" id="SSF88659">
    <property type="entry name" value="Sigma3 and sigma4 domains of RNA polymerase sigma factors"/>
    <property type="match status" value="1"/>
</dbReference>